<dbReference type="Proteomes" id="UP000031192">
    <property type="component" value="Unassembled WGS sequence"/>
</dbReference>
<dbReference type="EMBL" id="AZNH01000080">
    <property type="protein sequence ID" value="KID82617.1"/>
    <property type="molecule type" value="Genomic_DNA"/>
</dbReference>
<gene>
    <name evidence="1" type="ORF">MGU_10101</name>
</gene>
<comment type="caution">
    <text evidence="1">The sequence shown here is derived from an EMBL/GenBank/DDBJ whole genome shotgun (WGS) entry which is preliminary data.</text>
</comment>
<dbReference type="AlphaFoldDB" id="A0A0B4GSG4"/>
<organism evidence="1 2">
    <name type="scientific">Metarhizium guizhouense (strain ARSEF 977)</name>
    <dbReference type="NCBI Taxonomy" id="1276136"/>
    <lineage>
        <taxon>Eukaryota</taxon>
        <taxon>Fungi</taxon>
        <taxon>Dikarya</taxon>
        <taxon>Ascomycota</taxon>
        <taxon>Pezizomycotina</taxon>
        <taxon>Sordariomycetes</taxon>
        <taxon>Hypocreomycetidae</taxon>
        <taxon>Hypocreales</taxon>
        <taxon>Clavicipitaceae</taxon>
        <taxon>Metarhizium</taxon>
    </lineage>
</organism>
<evidence type="ECO:0000313" key="1">
    <source>
        <dbReference type="EMBL" id="KID82617.1"/>
    </source>
</evidence>
<name>A0A0B4GSG4_METGA</name>
<sequence>MGTSGHHSRRSDLGESAEGKQNLFYVILKEDSLVFLLRKGGCSGKNGIFISATGPNVNLNSTRERALEKLKMSVHSLIHPGNMVPHLIPAYSKESIALAQAQQRKSDGKRKPKLRIAVVDADKVHGRAKYRDLRSLASQFGIRIPRRDWDRPEYEYVFSPYIPLCAVQHVYRV</sequence>
<proteinExistence type="predicted"/>
<keyword evidence="2" id="KW-1185">Reference proteome</keyword>
<protein>
    <submittedName>
        <fullName evidence="1">Uncharacterized protein</fullName>
    </submittedName>
</protein>
<evidence type="ECO:0000313" key="2">
    <source>
        <dbReference type="Proteomes" id="UP000031192"/>
    </source>
</evidence>
<reference evidence="1 2" key="1">
    <citation type="journal article" date="2014" name="Proc. Natl. Acad. Sci. U.S.A.">
        <title>Trajectory and genomic determinants of fungal-pathogen speciation and host adaptation.</title>
        <authorList>
            <person name="Hu X."/>
            <person name="Xiao G."/>
            <person name="Zheng P."/>
            <person name="Shang Y."/>
            <person name="Su Y."/>
            <person name="Zhang X."/>
            <person name="Liu X."/>
            <person name="Zhan S."/>
            <person name="St Leger R.J."/>
            <person name="Wang C."/>
        </authorList>
    </citation>
    <scope>NUCLEOTIDE SEQUENCE [LARGE SCALE GENOMIC DNA]</scope>
    <source>
        <strain evidence="1 2">ARSEF 977</strain>
    </source>
</reference>
<accession>A0A0B4GSG4</accession>
<dbReference type="HOGENOM" id="CLU_1547966_0_0_1"/>